<protein>
    <submittedName>
        <fullName evidence="2">Uncharacterized protein</fullName>
    </submittedName>
</protein>
<dbReference type="Proteomes" id="UP000011518">
    <property type="component" value="Unassembled WGS sequence"/>
</dbReference>
<reference evidence="3" key="2">
    <citation type="journal article" date="2013" name="Nat. Commun.">
        <title>Genome of the Chinese tree shrew.</title>
        <authorList>
            <person name="Fan Y."/>
            <person name="Huang Z.Y."/>
            <person name="Cao C.C."/>
            <person name="Chen C.S."/>
            <person name="Chen Y.X."/>
            <person name="Fan D.D."/>
            <person name="He J."/>
            <person name="Hou H.L."/>
            <person name="Hu L."/>
            <person name="Hu X.T."/>
            <person name="Jiang X.T."/>
            <person name="Lai R."/>
            <person name="Lang Y.S."/>
            <person name="Liang B."/>
            <person name="Liao S.G."/>
            <person name="Mu D."/>
            <person name="Ma Y.Y."/>
            <person name="Niu Y.Y."/>
            <person name="Sun X.Q."/>
            <person name="Xia J.Q."/>
            <person name="Xiao J."/>
            <person name="Xiong Z.Q."/>
            <person name="Xu L."/>
            <person name="Yang L."/>
            <person name="Zhang Y."/>
            <person name="Zhao W."/>
            <person name="Zhao X.D."/>
            <person name="Zheng Y.T."/>
            <person name="Zhou J.M."/>
            <person name="Zhu Y.B."/>
            <person name="Zhang G.J."/>
            <person name="Wang J."/>
            <person name="Yao Y.G."/>
        </authorList>
    </citation>
    <scope>NUCLEOTIDE SEQUENCE [LARGE SCALE GENOMIC DNA]</scope>
</reference>
<feature type="region of interest" description="Disordered" evidence="1">
    <location>
        <begin position="379"/>
        <end position="404"/>
    </location>
</feature>
<dbReference type="EMBL" id="KB321140">
    <property type="protein sequence ID" value="ELW47210.1"/>
    <property type="molecule type" value="Genomic_DNA"/>
</dbReference>
<proteinExistence type="predicted"/>
<feature type="region of interest" description="Disordered" evidence="1">
    <location>
        <begin position="122"/>
        <end position="151"/>
    </location>
</feature>
<keyword evidence="3" id="KW-1185">Reference proteome</keyword>
<evidence type="ECO:0000256" key="1">
    <source>
        <dbReference type="SAM" id="MobiDB-lite"/>
    </source>
</evidence>
<evidence type="ECO:0000313" key="2">
    <source>
        <dbReference type="EMBL" id="ELW47210.1"/>
    </source>
</evidence>
<accession>L9J9E6</accession>
<name>L9J9E6_TUPCH</name>
<sequence length="439" mass="47135">MRMREARGGPARKSCRPEKWHSARVSSRPDAGGSIRTPEDTPRPRFSANSPSRKARSLRGLGRSRDSQMAAERAPGGRAKNRKREESAGSRASLCACPARAQSSSDAAARCSRAGVRAAPRVRTRAPVSRPAALRRASPATLLSPPDASLSRQALDSHTLDAHTRRPSGPPASLALGLAPAPAPDALMEDWGVRGASVELTVPTSVGTRVTVPAAHEVAMSREAVPGGITGRLRERGGALSLASTALDKHVEVEPHPNTEELRDSATALWKQRDYPSLSSWKASQRRIYGQAIMEAVVLEGTVRRLYHGTLRSNSGGVVAPTLWQKPVKAGGLQRGEAILKGGKTQRVYFSTKLDYSKREPSVNPTYCVTLGKYFGKSNDEEQNAPSKRTQGGTFEEQEVNGGSEPITVATMSSGATVSALQFPVEQLKLETDMERIKV</sequence>
<dbReference type="InParanoid" id="L9J9E6"/>
<evidence type="ECO:0000313" key="3">
    <source>
        <dbReference type="Proteomes" id="UP000011518"/>
    </source>
</evidence>
<gene>
    <name evidence="2" type="ORF">TREES_T100006815</name>
</gene>
<dbReference type="AlphaFoldDB" id="L9J9E6"/>
<feature type="compositionally biased region" description="Polar residues" evidence="1">
    <location>
        <begin position="384"/>
        <end position="393"/>
    </location>
</feature>
<feature type="region of interest" description="Disordered" evidence="1">
    <location>
        <begin position="1"/>
        <end position="94"/>
    </location>
</feature>
<reference evidence="3" key="1">
    <citation type="submission" date="2012-07" db="EMBL/GenBank/DDBJ databases">
        <title>Genome of the Chinese tree shrew, a rising model animal genetically related to primates.</title>
        <authorList>
            <person name="Zhang G."/>
            <person name="Fan Y."/>
            <person name="Yao Y."/>
            <person name="Huang Z."/>
        </authorList>
    </citation>
    <scope>NUCLEOTIDE SEQUENCE [LARGE SCALE GENOMIC DNA]</scope>
</reference>
<organism evidence="2 3">
    <name type="scientific">Tupaia chinensis</name>
    <name type="common">Chinese tree shrew</name>
    <name type="synonym">Tupaia belangeri chinensis</name>
    <dbReference type="NCBI Taxonomy" id="246437"/>
    <lineage>
        <taxon>Eukaryota</taxon>
        <taxon>Metazoa</taxon>
        <taxon>Chordata</taxon>
        <taxon>Craniata</taxon>
        <taxon>Vertebrata</taxon>
        <taxon>Euteleostomi</taxon>
        <taxon>Mammalia</taxon>
        <taxon>Eutheria</taxon>
        <taxon>Euarchontoglires</taxon>
        <taxon>Scandentia</taxon>
        <taxon>Tupaiidae</taxon>
        <taxon>Tupaia</taxon>
    </lineage>
</organism>
<feature type="compositionally biased region" description="Low complexity" evidence="1">
    <location>
        <begin position="122"/>
        <end position="144"/>
    </location>
</feature>